<evidence type="ECO:0000313" key="2">
    <source>
        <dbReference type="EMBL" id="MBO6971911.1"/>
    </source>
</evidence>
<name>A0A9D9FYR7_PROMR</name>
<keyword evidence="1" id="KW-0812">Transmembrane</keyword>
<sequence>MKSLTLPVAILIIPSILFMVFIASNFIWCDWNYEKGFISKSESLDCMWVDLEED</sequence>
<dbReference type="EMBL" id="JAEPLN010000001">
    <property type="protein sequence ID" value="MBO6971911.1"/>
    <property type="molecule type" value="Genomic_DNA"/>
</dbReference>
<comment type="caution">
    <text evidence="2">The sequence shown here is derived from an EMBL/GenBank/DDBJ whole genome shotgun (WGS) entry which is preliminary data.</text>
</comment>
<keyword evidence="1" id="KW-0472">Membrane</keyword>
<dbReference type="Proteomes" id="UP000668060">
    <property type="component" value="Unassembled WGS sequence"/>
</dbReference>
<reference evidence="2" key="1">
    <citation type="journal article" date="2021" name="Front. Mar. Sci.">
        <title>Genomes of Diverse Isolates of Prochlorococcus High-Light-Adapted Clade II in the Western Pacific Ocean.</title>
        <authorList>
            <person name="Yan W."/>
            <person name="Feng X."/>
            <person name="Zhang W."/>
            <person name="Nawaz M.Z."/>
            <person name="Luo T."/>
            <person name="Zhang R."/>
            <person name="Jiao N."/>
        </authorList>
    </citation>
    <scope>NUCLEOTIDE SEQUENCE</scope>
    <source>
        <strain evidence="2">CUG1433</strain>
    </source>
</reference>
<accession>A0A9D9FYR7</accession>
<gene>
    <name evidence="2" type="ORF">JJ842_08305</name>
</gene>
<feature type="transmembrane region" description="Helical" evidence="1">
    <location>
        <begin position="6"/>
        <end position="28"/>
    </location>
</feature>
<organism evidence="2 3">
    <name type="scientific">Prochlorococcus marinus CUG1433</name>
    <dbReference type="NCBI Taxonomy" id="2774506"/>
    <lineage>
        <taxon>Bacteria</taxon>
        <taxon>Bacillati</taxon>
        <taxon>Cyanobacteriota</taxon>
        <taxon>Cyanophyceae</taxon>
        <taxon>Synechococcales</taxon>
        <taxon>Prochlorococcaceae</taxon>
        <taxon>Prochlorococcus</taxon>
    </lineage>
</organism>
<evidence type="ECO:0000256" key="1">
    <source>
        <dbReference type="SAM" id="Phobius"/>
    </source>
</evidence>
<keyword evidence="1" id="KW-1133">Transmembrane helix</keyword>
<proteinExistence type="predicted"/>
<evidence type="ECO:0000313" key="3">
    <source>
        <dbReference type="Proteomes" id="UP000668060"/>
    </source>
</evidence>
<dbReference type="AlphaFoldDB" id="A0A9D9FYR7"/>
<protein>
    <submittedName>
        <fullName evidence="2">Uncharacterized protein</fullName>
    </submittedName>
</protein>